<comment type="subcellular location">
    <subcellularLocation>
        <location evidence="1">Cell membrane</location>
        <topology evidence="1">Multi-pass membrane protein</topology>
    </subcellularLocation>
</comment>
<name>A0A502FJ92_9SPHN</name>
<dbReference type="Proteomes" id="UP000319931">
    <property type="component" value="Unassembled WGS sequence"/>
</dbReference>
<feature type="transmembrane region" description="Helical" evidence="8">
    <location>
        <begin position="231"/>
        <end position="255"/>
    </location>
</feature>
<evidence type="ECO:0000256" key="7">
    <source>
        <dbReference type="ARBA" id="ARBA00023136"/>
    </source>
</evidence>
<dbReference type="GO" id="GO:0005886">
    <property type="term" value="C:plasma membrane"/>
    <property type="evidence" value="ECO:0007669"/>
    <property type="project" value="UniProtKB-SubCell"/>
</dbReference>
<feature type="transmembrane region" description="Helical" evidence="8">
    <location>
        <begin position="327"/>
        <end position="347"/>
    </location>
</feature>
<comment type="caution">
    <text evidence="9">The sequence shown here is derived from an EMBL/GenBank/DDBJ whole genome shotgun (WGS) entry which is preliminary data.</text>
</comment>
<evidence type="ECO:0000256" key="8">
    <source>
        <dbReference type="SAM" id="Phobius"/>
    </source>
</evidence>
<dbReference type="AlphaFoldDB" id="A0A502FJ92"/>
<sequence length="454" mass="48388">MKDRLPLSVCLGFGVGTVGVSIMLNGVTAYFPAYMSTVLGKSPEIAGYLLMASKLYDAFADVVIGTLSDRTRSRWGRRRPYLLFGALLSAISFLMIFTPPAISDGAVTLYMFAALVIYSTGYSLFNVPYMAMPSEMTASKYERSRLLSFRTLFVSLGQLLAIAGTAGLIKWGGGGAHGYAIMAYVMGLVILSAMIASFFGTAKAPHLEVRAKPETQLDTSQIALLWRNKPFVLLLAAKIFQFLSFASVAGTQLLFMLNVLGIGYTGQIQLAIVQNIVVALSMPFWLALERRMGKRNAYLIGIGLMCANSLSWVFADNSITTVGLLARGVLGGLGSGGMILLSISMLADTLAYDRELTGLHREGLLSSIAAVIEKTAFALGVAVIGAFLAAAHYIPTKNGQIVAQPESAVSALYVAYSLLPLALFICNAACIWFYTLGARAAAPVPVADIAADAL</sequence>
<evidence type="ECO:0000313" key="9">
    <source>
        <dbReference type="EMBL" id="TPG49491.1"/>
    </source>
</evidence>
<feature type="transmembrane region" description="Helical" evidence="8">
    <location>
        <begin position="7"/>
        <end position="33"/>
    </location>
</feature>
<accession>A0A502FJ92</accession>
<keyword evidence="6 8" id="KW-1133">Transmembrane helix</keyword>
<keyword evidence="4" id="KW-1003">Cell membrane</keyword>
<reference evidence="9 10" key="1">
    <citation type="journal article" date="2019" name="Environ. Microbiol.">
        <title>Species interactions and distinct microbial communities in high Arctic permafrost affected cryosols are associated with the CH4 and CO2 gas fluxes.</title>
        <authorList>
            <person name="Altshuler I."/>
            <person name="Hamel J."/>
            <person name="Turney S."/>
            <person name="Magnuson E."/>
            <person name="Levesque R."/>
            <person name="Greer C."/>
            <person name="Whyte L.G."/>
        </authorList>
    </citation>
    <scope>NUCLEOTIDE SEQUENCE [LARGE SCALE GENOMIC DNA]</scope>
    <source>
        <strain evidence="9 10">E6.1</strain>
    </source>
</reference>
<evidence type="ECO:0000256" key="6">
    <source>
        <dbReference type="ARBA" id="ARBA00022989"/>
    </source>
</evidence>
<dbReference type="InterPro" id="IPR018043">
    <property type="entry name" value="Na/Gal_symport_CS"/>
</dbReference>
<keyword evidence="5 8" id="KW-0812">Transmembrane</keyword>
<feature type="transmembrane region" description="Helical" evidence="8">
    <location>
        <begin position="45"/>
        <end position="68"/>
    </location>
</feature>
<comment type="similarity">
    <text evidence="2">Belongs to the sodium:galactoside symporter (TC 2.A.2) family.</text>
</comment>
<dbReference type="SUPFAM" id="SSF103473">
    <property type="entry name" value="MFS general substrate transporter"/>
    <property type="match status" value="1"/>
</dbReference>
<dbReference type="PROSITE" id="PS00872">
    <property type="entry name" value="NA_GALACTOSIDE_SYMP"/>
    <property type="match status" value="1"/>
</dbReference>
<dbReference type="GO" id="GO:0008643">
    <property type="term" value="P:carbohydrate transport"/>
    <property type="evidence" value="ECO:0007669"/>
    <property type="project" value="InterPro"/>
</dbReference>
<keyword evidence="10" id="KW-1185">Reference proteome</keyword>
<feature type="transmembrane region" description="Helical" evidence="8">
    <location>
        <begin position="368"/>
        <end position="394"/>
    </location>
</feature>
<dbReference type="GO" id="GO:0015293">
    <property type="term" value="F:symporter activity"/>
    <property type="evidence" value="ECO:0007669"/>
    <property type="project" value="InterPro"/>
</dbReference>
<dbReference type="EMBL" id="RCZC01000007">
    <property type="protein sequence ID" value="TPG49491.1"/>
    <property type="molecule type" value="Genomic_DNA"/>
</dbReference>
<feature type="transmembrane region" description="Helical" evidence="8">
    <location>
        <begin position="267"/>
        <end position="288"/>
    </location>
</feature>
<protein>
    <submittedName>
        <fullName evidence="9">MFS transporter</fullName>
    </submittedName>
</protein>
<evidence type="ECO:0000313" key="10">
    <source>
        <dbReference type="Proteomes" id="UP000319931"/>
    </source>
</evidence>
<evidence type="ECO:0000256" key="3">
    <source>
        <dbReference type="ARBA" id="ARBA00022448"/>
    </source>
</evidence>
<dbReference type="Gene3D" id="1.20.1250.20">
    <property type="entry name" value="MFS general substrate transporter like domains"/>
    <property type="match status" value="2"/>
</dbReference>
<dbReference type="GO" id="GO:0006814">
    <property type="term" value="P:sodium ion transport"/>
    <property type="evidence" value="ECO:0007669"/>
    <property type="project" value="InterPro"/>
</dbReference>
<keyword evidence="3" id="KW-0813">Transport</keyword>
<dbReference type="OrthoDB" id="9764596at2"/>
<evidence type="ECO:0000256" key="5">
    <source>
        <dbReference type="ARBA" id="ARBA00022692"/>
    </source>
</evidence>
<dbReference type="InterPro" id="IPR039672">
    <property type="entry name" value="MFS_2"/>
</dbReference>
<proteinExistence type="inferred from homology"/>
<feature type="transmembrane region" description="Helical" evidence="8">
    <location>
        <begin position="181"/>
        <end position="202"/>
    </location>
</feature>
<dbReference type="PANTHER" id="PTHR11328">
    <property type="entry name" value="MAJOR FACILITATOR SUPERFAMILY DOMAIN-CONTAINING PROTEIN"/>
    <property type="match status" value="1"/>
</dbReference>
<feature type="transmembrane region" description="Helical" evidence="8">
    <location>
        <begin position="80"/>
        <end position="102"/>
    </location>
</feature>
<evidence type="ECO:0000256" key="2">
    <source>
        <dbReference type="ARBA" id="ARBA00009617"/>
    </source>
</evidence>
<dbReference type="PANTHER" id="PTHR11328:SF24">
    <property type="entry name" value="MAJOR FACILITATOR SUPERFAMILY (MFS) PROFILE DOMAIN-CONTAINING PROTEIN"/>
    <property type="match status" value="1"/>
</dbReference>
<organism evidence="9 10">
    <name type="scientific">Sphingomonas glacialis</name>
    <dbReference type="NCBI Taxonomy" id="658225"/>
    <lineage>
        <taxon>Bacteria</taxon>
        <taxon>Pseudomonadati</taxon>
        <taxon>Pseudomonadota</taxon>
        <taxon>Alphaproteobacteria</taxon>
        <taxon>Sphingomonadales</taxon>
        <taxon>Sphingomonadaceae</taxon>
        <taxon>Sphingomonas</taxon>
    </lineage>
</organism>
<gene>
    <name evidence="9" type="ORF">EAH76_19100</name>
</gene>
<feature type="transmembrane region" description="Helical" evidence="8">
    <location>
        <begin position="108"/>
        <end position="127"/>
    </location>
</feature>
<feature type="transmembrane region" description="Helical" evidence="8">
    <location>
        <begin position="297"/>
        <end position="315"/>
    </location>
</feature>
<evidence type="ECO:0000256" key="1">
    <source>
        <dbReference type="ARBA" id="ARBA00004651"/>
    </source>
</evidence>
<evidence type="ECO:0000256" key="4">
    <source>
        <dbReference type="ARBA" id="ARBA00022475"/>
    </source>
</evidence>
<dbReference type="Pfam" id="PF13347">
    <property type="entry name" value="MFS_2"/>
    <property type="match status" value="1"/>
</dbReference>
<feature type="transmembrane region" description="Helical" evidence="8">
    <location>
        <begin position="147"/>
        <end position="169"/>
    </location>
</feature>
<dbReference type="InterPro" id="IPR036259">
    <property type="entry name" value="MFS_trans_sf"/>
</dbReference>
<keyword evidence="7 8" id="KW-0472">Membrane</keyword>
<feature type="transmembrane region" description="Helical" evidence="8">
    <location>
        <begin position="414"/>
        <end position="434"/>
    </location>
</feature>